<feature type="compositionally biased region" description="Polar residues" evidence="1">
    <location>
        <begin position="206"/>
        <end position="237"/>
    </location>
</feature>
<feature type="domain" description="CCHC-type" evidence="2">
    <location>
        <begin position="147"/>
        <end position="163"/>
    </location>
</feature>
<reference evidence="3 4" key="1">
    <citation type="submission" date="2019-10" db="EMBL/GenBank/DDBJ databases">
        <title>Assembly and Annotation for the nematode Trichostrongylus colubriformis.</title>
        <authorList>
            <person name="Martin J."/>
        </authorList>
    </citation>
    <scope>NUCLEOTIDE SEQUENCE [LARGE SCALE GENOMIC DNA]</scope>
    <source>
        <strain evidence="3">G859</strain>
        <tissue evidence="3">Whole worm</tissue>
    </source>
</reference>
<name>A0AAN8FHD6_TRICO</name>
<evidence type="ECO:0000313" key="3">
    <source>
        <dbReference type="EMBL" id="KAK5976419.1"/>
    </source>
</evidence>
<organism evidence="3 4">
    <name type="scientific">Trichostrongylus colubriformis</name>
    <name type="common">Black scour worm</name>
    <dbReference type="NCBI Taxonomy" id="6319"/>
    <lineage>
        <taxon>Eukaryota</taxon>
        <taxon>Metazoa</taxon>
        <taxon>Ecdysozoa</taxon>
        <taxon>Nematoda</taxon>
        <taxon>Chromadorea</taxon>
        <taxon>Rhabditida</taxon>
        <taxon>Rhabditina</taxon>
        <taxon>Rhabditomorpha</taxon>
        <taxon>Strongyloidea</taxon>
        <taxon>Trichostrongylidae</taxon>
        <taxon>Trichostrongylus</taxon>
    </lineage>
</organism>
<sequence>MLYDKMYSLVRQFGNDDDTKERALGAILLKKLPMRVRSQVYDRTANSHNVTPTELLDILTGIVRKDSSLLEMEYHSRNPSSMQHSGLYTSYTTTVPPRTVASKLLNAPQEKSSKPCPYCESLLHTAMDCSAYVIPSQRNDQARNLRLCFNCLFSRHRTRECPSKFTCRSCSRRHHSSLCYLLSELMQSSTRTTSDTFKTRKTNLPVQMSSQPGRSKVIPNTSSSAKSRNSHLYSHTATAADCSEKPPTMSSETQFPAEKLISTSISQSAPTKTATPINDSPLITLIENHYIGIYTEKGARQLDVKSVPILNRALYRAQPAQSGDSNSITITTCEPSILIGNDNFWDMVLSENFYYKVLSNGYHLLHTTIGDIVVNKVLDVKTAITYTSFNEGVANPSHHEDLAELVSKFWKLEAVVIIDDPTERR</sequence>
<proteinExistence type="predicted"/>
<feature type="region of interest" description="Disordered" evidence="1">
    <location>
        <begin position="206"/>
        <end position="253"/>
    </location>
</feature>
<dbReference type="PANTHER" id="PTHR47331:SF1">
    <property type="entry name" value="GAG-LIKE PROTEIN"/>
    <property type="match status" value="1"/>
</dbReference>
<dbReference type="Proteomes" id="UP001331761">
    <property type="component" value="Unassembled WGS sequence"/>
</dbReference>
<dbReference type="InterPro" id="IPR001878">
    <property type="entry name" value="Znf_CCHC"/>
</dbReference>
<protein>
    <recommendedName>
        <fullName evidence="2">CCHC-type domain-containing protein</fullName>
    </recommendedName>
</protein>
<dbReference type="GO" id="GO:0008270">
    <property type="term" value="F:zinc ion binding"/>
    <property type="evidence" value="ECO:0007669"/>
    <property type="project" value="InterPro"/>
</dbReference>
<evidence type="ECO:0000259" key="2">
    <source>
        <dbReference type="SMART" id="SM00343"/>
    </source>
</evidence>
<dbReference type="SMART" id="SM00343">
    <property type="entry name" value="ZnF_C2HC"/>
    <property type="match status" value="2"/>
</dbReference>
<dbReference type="EMBL" id="WIXE01011901">
    <property type="protein sequence ID" value="KAK5976419.1"/>
    <property type="molecule type" value="Genomic_DNA"/>
</dbReference>
<accession>A0AAN8FHD6</accession>
<gene>
    <name evidence="3" type="ORF">GCK32_017344</name>
</gene>
<dbReference type="AlphaFoldDB" id="A0AAN8FHD6"/>
<evidence type="ECO:0000256" key="1">
    <source>
        <dbReference type="SAM" id="MobiDB-lite"/>
    </source>
</evidence>
<dbReference type="GO" id="GO:0003676">
    <property type="term" value="F:nucleic acid binding"/>
    <property type="evidence" value="ECO:0007669"/>
    <property type="project" value="InterPro"/>
</dbReference>
<evidence type="ECO:0000313" key="4">
    <source>
        <dbReference type="Proteomes" id="UP001331761"/>
    </source>
</evidence>
<comment type="caution">
    <text evidence="3">The sequence shown here is derived from an EMBL/GenBank/DDBJ whole genome shotgun (WGS) entry which is preliminary data.</text>
</comment>
<dbReference type="PANTHER" id="PTHR47331">
    <property type="entry name" value="PHD-TYPE DOMAIN-CONTAINING PROTEIN"/>
    <property type="match status" value="1"/>
</dbReference>
<feature type="domain" description="CCHC-type" evidence="2">
    <location>
        <begin position="115"/>
        <end position="131"/>
    </location>
</feature>
<keyword evidence="4" id="KW-1185">Reference proteome</keyword>